<comment type="caution">
    <text evidence="2">The sequence shown here is derived from an EMBL/GenBank/DDBJ whole genome shotgun (WGS) entry which is preliminary data.</text>
</comment>
<organism evidence="2 3">
    <name type="scientific">Roseovarius spongiae</name>
    <dbReference type="NCBI Taxonomy" id="2320272"/>
    <lineage>
        <taxon>Bacteria</taxon>
        <taxon>Pseudomonadati</taxon>
        <taxon>Pseudomonadota</taxon>
        <taxon>Alphaproteobacteria</taxon>
        <taxon>Rhodobacterales</taxon>
        <taxon>Roseobacteraceae</taxon>
        <taxon>Roseovarius</taxon>
    </lineage>
</organism>
<gene>
    <name evidence="2" type="ORF">D6850_00750</name>
</gene>
<dbReference type="Proteomes" id="UP000281128">
    <property type="component" value="Unassembled WGS sequence"/>
</dbReference>
<evidence type="ECO:0000313" key="2">
    <source>
        <dbReference type="EMBL" id="RKF17206.1"/>
    </source>
</evidence>
<keyword evidence="3" id="KW-1185">Reference proteome</keyword>
<dbReference type="AlphaFoldDB" id="A0A3A8AZ54"/>
<protein>
    <submittedName>
        <fullName evidence="2">Uncharacterized protein</fullName>
    </submittedName>
</protein>
<evidence type="ECO:0000313" key="3">
    <source>
        <dbReference type="Proteomes" id="UP000281128"/>
    </source>
</evidence>
<name>A0A3A8AZ54_9RHOB</name>
<accession>A0A3A8AZ54</accession>
<evidence type="ECO:0000256" key="1">
    <source>
        <dbReference type="SAM" id="SignalP"/>
    </source>
</evidence>
<keyword evidence="1" id="KW-0732">Signal</keyword>
<feature type="chain" id="PRO_5017313577" evidence="1">
    <location>
        <begin position="25"/>
        <end position="124"/>
    </location>
</feature>
<reference evidence="2 3" key="1">
    <citation type="submission" date="2018-09" db="EMBL/GenBank/DDBJ databases">
        <title>Roseovarius spongiae sp. nov., isolated from a marine sponge.</title>
        <authorList>
            <person name="Zhuang L."/>
            <person name="Luo L."/>
        </authorList>
    </citation>
    <scope>NUCLEOTIDE SEQUENCE [LARGE SCALE GENOMIC DNA]</scope>
    <source>
        <strain evidence="2 3">HN-E21</strain>
    </source>
</reference>
<sequence>MTRFTFLFCAALAVAAALVTPVRAAGPEITGVEVERDGMGWRFHVTVLHPDTGWDHYADGWEVLDADGAVLAKRKLHHPHVNEQPFTRSLGNVMLPDGTREVWLRAHCSVANWVGEAVKVSVPY</sequence>
<proteinExistence type="predicted"/>
<dbReference type="RefSeq" id="WP_121164976.1">
    <property type="nucleotide sequence ID" value="NZ_RAPE01000001.1"/>
</dbReference>
<dbReference type="OrthoDB" id="573055at2"/>
<dbReference type="EMBL" id="RAPE01000001">
    <property type="protein sequence ID" value="RKF17206.1"/>
    <property type="molecule type" value="Genomic_DNA"/>
</dbReference>
<feature type="signal peptide" evidence="1">
    <location>
        <begin position="1"/>
        <end position="24"/>
    </location>
</feature>